<dbReference type="SUPFAM" id="SSF56784">
    <property type="entry name" value="HAD-like"/>
    <property type="match status" value="1"/>
</dbReference>
<reference evidence="1" key="2">
    <citation type="submission" date="2021-04" db="EMBL/GenBank/DDBJ databases">
        <authorList>
            <person name="Gilroy R."/>
        </authorList>
    </citation>
    <scope>NUCLEOTIDE SEQUENCE</scope>
    <source>
        <strain evidence="1">ChiHjej12B11-16260</strain>
    </source>
</reference>
<reference evidence="1" key="1">
    <citation type="journal article" date="2021" name="PeerJ">
        <title>Extensive microbial diversity within the chicken gut microbiome revealed by metagenomics and culture.</title>
        <authorList>
            <person name="Gilroy R."/>
            <person name="Ravi A."/>
            <person name="Getino M."/>
            <person name="Pursley I."/>
            <person name="Horton D.L."/>
            <person name="Alikhan N.F."/>
            <person name="Baker D."/>
            <person name="Gharbi K."/>
            <person name="Hall N."/>
            <person name="Watson M."/>
            <person name="Adriaenssens E.M."/>
            <person name="Foster-Nyarko E."/>
            <person name="Jarju S."/>
            <person name="Secka A."/>
            <person name="Antonio M."/>
            <person name="Oren A."/>
            <person name="Chaudhuri R.R."/>
            <person name="La Ragione R."/>
            <person name="Hildebrand F."/>
            <person name="Pallen M.J."/>
        </authorList>
    </citation>
    <scope>NUCLEOTIDE SEQUENCE</scope>
    <source>
        <strain evidence="1">ChiHjej12B11-16260</strain>
    </source>
</reference>
<dbReference type="PANTHER" id="PTHR43481:SF4">
    <property type="entry name" value="GLYCEROL-1-PHOSPHATE PHOSPHOHYDROLASE 1-RELATED"/>
    <property type="match status" value="1"/>
</dbReference>
<protein>
    <submittedName>
        <fullName evidence="1">HAD-IA family hydrolase</fullName>
    </submittedName>
</protein>
<dbReference type="Proteomes" id="UP000824246">
    <property type="component" value="Unassembled WGS sequence"/>
</dbReference>
<dbReference type="NCBIfam" id="TIGR01509">
    <property type="entry name" value="HAD-SF-IA-v3"/>
    <property type="match status" value="1"/>
</dbReference>
<dbReference type="InterPro" id="IPR023198">
    <property type="entry name" value="PGP-like_dom2"/>
</dbReference>
<dbReference type="EMBL" id="DXFB01000102">
    <property type="protein sequence ID" value="HIX45318.1"/>
    <property type="molecule type" value="Genomic_DNA"/>
</dbReference>
<dbReference type="InterPro" id="IPR036412">
    <property type="entry name" value="HAD-like_sf"/>
</dbReference>
<organism evidence="1 2">
    <name type="scientific">Candidatus Barnesiella excrementipullorum</name>
    <dbReference type="NCBI Taxonomy" id="2838479"/>
    <lineage>
        <taxon>Bacteria</taxon>
        <taxon>Pseudomonadati</taxon>
        <taxon>Bacteroidota</taxon>
        <taxon>Bacteroidia</taxon>
        <taxon>Bacteroidales</taxon>
        <taxon>Barnesiellaceae</taxon>
        <taxon>Barnesiella</taxon>
    </lineage>
</organism>
<gene>
    <name evidence="1" type="ORF">H9982_03765</name>
</gene>
<dbReference type="PANTHER" id="PTHR43481">
    <property type="entry name" value="FRUCTOSE-1-PHOSPHATE PHOSPHATASE"/>
    <property type="match status" value="1"/>
</dbReference>
<dbReference type="GO" id="GO:0050308">
    <property type="term" value="F:sugar-phosphatase activity"/>
    <property type="evidence" value="ECO:0007669"/>
    <property type="project" value="TreeGrafter"/>
</dbReference>
<dbReference type="SFLD" id="SFLDG01129">
    <property type="entry name" value="C1.5:_HAD__Beta-PGM__Phosphata"/>
    <property type="match status" value="1"/>
</dbReference>
<dbReference type="SFLD" id="SFLDS00003">
    <property type="entry name" value="Haloacid_Dehalogenase"/>
    <property type="match status" value="1"/>
</dbReference>
<dbReference type="SFLD" id="SFLDG01135">
    <property type="entry name" value="C1.5.6:_HAD__Beta-PGM__Phospha"/>
    <property type="match status" value="1"/>
</dbReference>
<evidence type="ECO:0000313" key="1">
    <source>
        <dbReference type="EMBL" id="HIX45318.1"/>
    </source>
</evidence>
<name>A0A9D1VR88_9BACT</name>
<sequence>MITEAISHYMLQNGVTSLHCKAALIDMDGVLYDSMPNHTEAWYRTISAIGIPCDRDEFYLFEGMTRRSTINILFNRAYGHDATEEVSRQLYDEKIKQFNRLPAPSPMPGAAEMLQALQRNNIRPVLVTGSSQGQLLARLQKDYPGVFVEPYRITGEDVKHGKPHPEPYLMGLKRAGAAPHEAIVIENAPLGVKAGAAAGIFTVAVNTGPVPAQSLYDAGANIVFDSMPTFAREAEAFIHTFDTTILP</sequence>
<dbReference type="Gene3D" id="1.10.150.240">
    <property type="entry name" value="Putative phosphatase, domain 2"/>
    <property type="match status" value="1"/>
</dbReference>
<accession>A0A9D1VR88</accession>
<dbReference type="InterPro" id="IPR023214">
    <property type="entry name" value="HAD_sf"/>
</dbReference>
<dbReference type="InterPro" id="IPR051806">
    <property type="entry name" value="HAD-like_SPP"/>
</dbReference>
<evidence type="ECO:0000313" key="2">
    <source>
        <dbReference type="Proteomes" id="UP000824246"/>
    </source>
</evidence>
<keyword evidence="1" id="KW-0378">Hydrolase</keyword>
<dbReference type="Pfam" id="PF00702">
    <property type="entry name" value="Hydrolase"/>
    <property type="match status" value="1"/>
</dbReference>
<comment type="caution">
    <text evidence="1">The sequence shown here is derived from an EMBL/GenBank/DDBJ whole genome shotgun (WGS) entry which is preliminary data.</text>
</comment>
<dbReference type="Gene3D" id="3.40.50.1000">
    <property type="entry name" value="HAD superfamily/HAD-like"/>
    <property type="match status" value="1"/>
</dbReference>
<dbReference type="AlphaFoldDB" id="A0A9D1VR88"/>
<proteinExistence type="predicted"/>
<dbReference type="InterPro" id="IPR006439">
    <property type="entry name" value="HAD-SF_hydro_IA"/>
</dbReference>